<dbReference type="PANTHER" id="PTHR11085">
    <property type="entry name" value="NAD-DEPENDENT PROTEIN DEACYLASE SIRTUIN-5, MITOCHONDRIAL-RELATED"/>
    <property type="match status" value="1"/>
</dbReference>
<evidence type="ECO:0000256" key="2">
    <source>
        <dbReference type="ARBA" id="ARBA00023027"/>
    </source>
</evidence>
<dbReference type="InterPro" id="IPR029035">
    <property type="entry name" value="DHS-like_NAD/FAD-binding_dom"/>
</dbReference>
<keyword evidence="1" id="KW-0808">Transferase</keyword>
<gene>
    <name evidence="4" type="ORF">METZ01_LOCUS199551</name>
</gene>
<dbReference type="InterPro" id="IPR026591">
    <property type="entry name" value="Sirtuin_cat_small_dom_sf"/>
</dbReference>
<dbReference type="PROSITE" id="PS50305">
    <property type="entry name" value="SIRTUIN"/>
    <property type="match status" value="1"/>
</dbReference>
<protein>
    <recommendedName>
        <fullName evidence="3">Deacetylase sirtuin-type domain-containing protein</fullName>
    </recommendedName>
</protein>
<dbReference type="GO" id="GO:0017136">
    <property type="term" value="F:histone deacetylase activity, NAD-dependent"/>
    <property type="evidence" value="ECO:0007669"/>
    <property type="project" value="TreeGrafter"/>
</dbReference>
<dbReference type="EMBL" id="UINC01043117">
    <property type="protein sequence ID" value="SVB46697.1"/>
    <property type="molecule type" value="Genomic_DNA"/>
</dbReference>
<dbReference type="Gene3D" id="3.40.50.1220">
    <property type="entry name" value="TPP-binding domain"/>
    <property type="match status" value="1"/>
</dbReference>
<dbReference type="Gene3D" id="3.30.1600.10">
    <property type="entry name" value="SIR2/SIRT2 'Small Domain"/>
    <property type="match status" value="1"/>
</dbReference>
<dbReference type="AlphaFoldDB" id="A0A382E9Z8"/>
<dbReference type="InterPro" id="IPR050134">
    <property type="entry name" value="NAD-dep_sirtuin_deacylases"/>
</dbReference>
<accession>A0A382E9Z8</accession>
<dbReference type="PANTHER" id="PTHR11085:SF10">
    <property type="entry name" value="NAD-DEPENDENT PROTEIN DEACYLASE SIRTUIN-5, MITOCHONDRIAL-RELATED"/>
    <property type="match status" value="1"/>
</dbReference>
<evidence type="ECO:0000313" key="4">
    <source>
        <dbReference type="EMBL" id="SVB46697.1"/>
    </source>
</evidence>
<feature type="non-terminal residue" evidence="4">
    <location>
        <position position="226"/>
    </location>
</feature>
<evidence type="ECO:0000259" key="3">
    <source>
        <dbReference type="PROSITE" id="PS50305"/>
    </source>
</evidence>
<evidence type="ECO:0000256" key="1">
    <source>
        <dbReference type="ARBA" id="ARBA00022679"/>
    </source>
</evidence>
<feature type="domain" description="Deacetylase sirtuin-type" evidence="3">
    <location>
        <begin position="2"/>
        <end position="226"/>
    </location>
</feature>
<keyword evidence="2" id="KW-0520">NAD</keyword>
<dbReference type="Pfam" id="PF02146">
    <property type="entry name" value="SIR2"/>
    <property type="match status" value="1"/>
</dbReference>
<organism evidence="4">
    <name type="scientific">marine metagenome</name>
    <dbReference type="NCBI Taxonomy" id="408172"/>
    <lineage>
        <taxon>unclassified sequences</taxon>
        <taxon>metagenomes</taxon>
        <taxon>ecological metagenomes</taxon>
    </lineage>
</organism>
<dbReference type="InterPro" id="IPR003000">
    <property type="entry name" value="Sirtuin"/>
</dbReference>
<dbReference type="GO" id="GO:0070403">
    <property type="term" value="F:NAD+ binding"/>
    <property type="evidence" value="ECO:0007669"/>
    <property type="project" value="InterPro"/>
</dbReference>
<dbReference type="CDD" id="cd01407">
    <property type="entry name" value="SIR2-fam"/>
    <property type="match status" value="1"/>
</dbReference>
<reference evidence="4" key="1">
    <citation type="submission" date="2018-05" db="EMBL/GenBank/DDBJ databases">
        <authorList>
            <person name="Lanie J.A."/>
            <person name="Ng W.-L."/>
            <person name="Kazmierczak K.M."/>
            <person name="Andrzejewski T.M."/>
            <person name="Davidsen T.M."/>
            <person name="Wayne K.J."/>
            <person name="Tettelin H."/>
            <person name="Glass J.I."/>
            <person name="Rusch D."/>
            <person name="Podicherti R."/>
            <person name="Tsui H.-C.T."/>
            <person name="Winkler M.E."/>
        </authorList>
    </citation>
    <scope>NUCLEOTIDE SEQUENCE</scope>
</reference>
<dbReference type="InterPro" id="IPR026590">
    <property type="entry name" value="Ssirtuin_cat_dom"/>
</dbReference>
<sequence length="226" mass="25100">MEIKKQKSISAAAKIIVQSRYTIALIGAGLSVGSGIPTFRGAGGLWTKLGEPPNNGYENFLADPKVWWDQNLNSEVDSERTQFREAIEKAKPNPGHLALVDLEKLNILKHQITQNIDNLHHIAGSKNVTEIHGNRIKLRCVNCDMRWHRDEFDQIRLDWKQNLPPKCNTCLGIVKPDTVMFGEPIPFSTLNTCVNETRLADCILVIGTSATVYPAAGFPREVLSSG</sequence>
<proteinExistence type="predicted"/>
<name>A0A382E9Z8_9ZZZZ</name>
<dbReference type="SUPFAM" id="SSF52467">
    <property type="entry name" value="DHS-like NAD/FAD-binding domain"/>
    <property type="match status" value="1"/>
</dbReference>